<proteinExistence type="predicted"/>
<dbReference type="InterPro" id="IPR018490">
    <property type="entry name" value="cNMP-bd_dom_sf"/>
</dbReference>
<dbReference type="AlphaFoldDB" id="A0A9X2P9I0"/>
<protein>
    <recommendedName>
        <fullName evidence="3">Crp/Fnr family transcriptional regulator</fullName>
    </recommendedName>
</protein>
<comment type="caution">
    <text evidence="1">The sequence shown here is derived from an EMBL/GenBank/DDBJ whole genome shotgun (WGS) entry which is preliminary data.</text>
</comment>
<dbReference type="EMBL" id="JANSUY010000010">
    <property type="protein sequence ID" value="MCR9015704.1"/>
    <property type="molecule type" value="Genomic_DNA"/>
</dbReference>
<name>A0A9X2P9I0_9BACT</name>
<organism evidence="1 2">
    <name type="scientific">Aquiflexum gelatinilyticum</name>
    <dbReference type="NCBI Taxonomy" id="2961943"/>
    <lineage>
        <taxon>Bacteria</taxon>
        <taxon>Pseudomonadati</taxon>
        <taxon>Bacteroidota</taxon>
        <taxon>Cytophagia</taxon>
        <taxon>Cytophagales</taxon>
        <taxon>Cyclobacteriaceae</taxon>
        <taxon>Aquiflexum</taxon>
    </lineage>
</organism>
<reference evidence="1" key="1">
    <citation type="submission" date="2022-08" db="EMBL/GenBank/DDBJ databases">
        <authorList>
            <person name="Zhang D."/>
        </authorList>
    </citation>
    <scope>NUCLEOTIDE SEQUENCE</scope>
    <source>
        <strain evidence="1">XJ19-11</strain>
    </source>
</reference>
<evidence type="ECO:0000313" key="2">
    <source>
        <dbReference type="Proteomes" id="UP001142175"/>
    </source>
</evidence>
<dbReference type="SUPFAM" id="SSF51206">
    <property type="entry name" value="cAMP-binding domain-like"/>
    <property type="match status" value="1"/>
</dbReference>
<dbReference type="Gene3D" id="2.60.120.10">
    <property type="entry name" value="Jelly Rolls"/>
    <property type="match status" value="1"/>
</dbReference>
<accession>A0A9X2P9I0</accession>
<keyword evidence="2" id="KW-1185">Reference proteome</keyword>
<sequence>MESNKIGEGTIISQVPIPIEEYNELLPFLKVKSYSKNQILKACHEIETTRRYLISGTLALFENQQGSKVCRRIYSKYCLVCDFESFEKERLTDFSIVAYTDCLVCEIPKELEAAILIPAPNIIKLILRLSHQVVVQNLEWASVLWLSPKARYSRLPQICPDFALIKIKDICGILNLPERTLHRLRGKS</sequence>
<dbReference type="Proteomes" id="UP001142175">
    <property type="component" value="Unassembled WGS sequence"/>
</dbReference>
<dbReference type="InterPro" id="IPR014710">
    <property type="entry name" value="RmlC-like_jellyroll"/>
</dbReference>
<gene>
    <name evidence="1" type="ORF">NU887_11715</name>
</gene>
<evidence type="ECO:0000313" key="1">
    <source>
        <dbReference type="EMBL" id="MCR9015704.1"/>
    </source>
</evidence>
<dbReference type="RefSeq" id="WP_258423566.1">
    <property type="nucleotide sequence ID" value="NZ_JANSUY010000010.1"/>
</dbReference>
<evidence type="ECO:0008006" key="3">
    <source>
        <dbReference type="Google" id="ProtNLM"/>
    </source>
</evidence>